<keyword evidence="2" id="KW-0812">Transmembrane</keyword>
<dbReference type="Proteomes" id="UP000588277">
    <property type="component" value="Unassembled WGS sequence"/>
</dbReference>
<comment type="caution">
    <text evidence="3">The sequence shown here is derived from an EMBL/GenBank/DDBJ whole genome shotgun (WGS) entry which is preliminary data.</text>
</comment>
<evidence type="ECO:0000256" key="2">
    <source>
        <dbReference type="SAM" id="Phobius"/>
    </source>
</evidence>
<keyword evidence="2" id="KW-0472">Membrane</keyword>
<organism evidence="3 4">
    <name type="scientific">Bifidobacterium moraviense</name>
    <dbReference type="NCBI Taxonomy" id="2675323"/>
    <lineage>
        <taxon>Bacteria</taxon>
        <taxon>Bacillati</taxon>
        <taxon>Actinomycetota</taxon>
        <taxon>Actinomycetes</taxon>
        <taxon>Bifidobacteriales</taxon>
        <taxon>Bifidobacteriaceae</taxon>
        <taxon>Bifidobacterium</taxon>
    </lineage>
</organism>
<keyword evidence="2" id="KW-1133">Transmembrane helix</keyword>
<proteinExistence type="predicted"/>
<feature type="region of interest" description="Disordered" evidence="1">
    <location>
        <begin position="58"/>
        <end position="81"/>
    </location>
</feature>
<name>A0A7Y0F043_9BIFI</name>
<accession>A0A7Y0F043</accession>
<sequence>MTMPKISTMAMITAAINAINAAVNVAQRKNKVVVLSSVLTAASWAVVAAIYLHWEREDAEEGEDELEVGPEEGAEEGIETD</sequence>
<evidence type="ECO:0000256" key="1">
    <source>
        <dbReference type="SAM" id="MobiDB-lite"/>
    </source>
</evidence>
<feature type="transmembrane region" description="Helical" evidence="2">
    <location>
        <begin position="32"/>
        <end position="54"/>
    </location>
</feature>
<protein>
    <submittedName>
        <fullName evidence="3">Uncharacterized protein</fullName>
    </submittedName>
</protein>
<keyword evidence="4" id="KW-1185">Reference proteome</keyword>
<gene>
    <name evidence="3" type="ORF">G1C96_0157</name>
</gene>
<dbReference type="AlphaFoldDB" id="A0A7Y0F043"/>
<evidence type="ECO:0000313" key="4">
    <source>
        <dbReference type="Proteomes" id="UP000588277"/>
    </source>
</evidence>
<reference evidence="3 4" key="1">
    <citation type="submission" date="2020-02" db="EMBL/GenBank/DDBJ databases">
        <title>Characterization of phylogenetic diversity of novel bifidobacterial species isolated in Czech ZOOs.</title>
        <authorList>
            <person name="Lugli G.A."/>
            <person name="Vera N.B."/>
            <person name="Ventura M."/>
        </authorList>
    </citation>
    <scope>NUCLEOTIDE SEQUENCE [LARGE SCALE GENOMIC DNA]</scope>
    <source>
        <strain evidence="3 4">DSM 109958</strain>
    </source>
</reference>
<evidence type="ECO:0000313" key="3">
    <source>
        <dbReference type="EMBL" id="NMM99579.1"/>
    </source>
</evidence>
<dbReference type="EMBL" id="JAAIIH010000001">
    <property type="protein sequence ID" value="NMM99579.1"/>
    <property type="molecule type" value="Genomic_DNA"/>
</dbReference>